<dbReference type="PANTHER" id="PTHR11042:SF91">
    <property type="entry name" value="EUKARYOTIC TRANSLATION INITIATION FACTOR 2-ALPHA KINASE"/>
    <property type="match status" value="1"/>
</dbReference>
<evidence type="ECO:0000256" key="1">
    <source>
        <dbReference type="ARBA" id="ARBA00022679"/>
    </source>
</evidence>
<dbReference type="EMBL" id="BTSX01000063">
    <property type="protein sequence ID" value="GMT08347.1"/>
    <property type="molecule type" value="Genomic_DNA"/>
</dbReference>
<gene>
    <name evidence="8" type="ORF">PENTCL1PPCAC_30521</name>
    <name evidence="7" type="ORF">PENTCL1PPCAC_8508</name>
</gene>
<dbReference type="GO" id="GO:0005524">
    <property type="term" value="F:ATP binding"/>
    <property type="evidence" value="ECO:0007669"/>
    <property type="project" value="UniProtKB-KW"/>
</dbReference>
<dbReference type="InterPro" id="IPR050339">
    <property type="entry name" value="CC_SR_Kinase"/>
</dbReference>
<evidence type="ECO:0000256" key="2">
    <source>
        <dbReference type="ARBA" id="ARBA00022741"/>
    </source>
</evidence>
<protein>
    <recommendedName>
        <fullName evidence="6">Protein kinase domain-containing protein</fullName>
    </recommendedName>
</protein>
<dbReference type="InterPro" id="IPR008271">
    <property type="entry name" value="Ser/Thr_kinase_AS"/>
</dbReference>
<organism evidence="8 9">
    <name type="scientific">Pristionchus entomophagus</name>
    <dbReference type="NCBI Taxonomy" id="358040"/>
    <lineage>
        <taxon>Eukaryota</taxon>
        <taxon>Metazoa</taxon>
        <taxon>Ecdysozoa</taxon>
        <taxon>Nematoda</taxon>
        <taxon>Chromadorea</taxon>
        <taxon>Rhabditida</taxon>
        <taxon>Rhabditina</taxon>
        <taxon>Diplogasteromorpha</taxon>
        <taxon>Diplogasteroidea</taxon>
        <taxon>Neodiplogasteridae</taxon>
        <taxon>Pristionchus</taxon>
    </lineage>
</organism>
<reference evidence="8" key="1">
    <citation type="submission" date="2023-10" db="EMBL/GenBank/DDBJ databases">
        <title>Genome assembly of Pristionchus species.</title>
        <authorList>
            <person name="Yoshida K."/>
            <person name="Sommer R.J."/>
        </authorList>
    </citation>
    <scope>NUCLEOTIDE SEQUENCE</scope>
    <source>
        <strain evidence="8">RS0144</strain>
    </source>
</reference>
<name>A0AAV5UMS6_9BILA</name>
<dbReference type="InterPro" id="IPR000719">
    <property type="entry name" value="Prot_kinase_dom"/>
</dbReference>
<dbReference type="InterPro" id="IPR011009">
    <property type="entry name" value="Kinase-like_dom_sf"/>
</dbReference>
<feature type="non-terminal residue" evidence="8">
    <location>
        <position position="156"/>
    </location>
</feature>
<dbReference type="PROSITE" id="PS50011">
    <property type="entry name" value="PROTEIN_KINASE_DOM"/>
    <property type="match status" value="1"/>
</dbReference>
<dbReference type="PANTHER" id="PTHR11042">
    <property type="entry name" value="EUKARYOTIC TRANSLATION INITIATION FACTOR 2-ALPHA KINASE EIF2-ALPHA KINASE -RELATED"/>
    <property type="match status" value="1"/>
</dbReference>
<evidence type="ECO:0000313" key="8">
    <source>
        <dbReference type="EMBL" id="GMT08347.1"/>
    </source>
</evidence>
<dbReference type="Gene3D" id="1.10.510.10">
    <property type="entry name" value="Transferase(Phosphotransferase) domain 1"/>
    <property type="match status" value="1"/>
</dbReference>
<accession>A0AAV5UMS6</accession>
<evidence type="ECO:0000313" key="9">
    <source>
        <dbReference type="Proteomes" id="UP001432027"/>
    </source>
</evidence>
<dbReference type="SMART" id="SM00220">
    <property type="entry name" value="S_TKc"/>
    <property type="match status" value="1"/>
</dbReference>
<evidence type="ECO:0000259" key="6">
    <source>
        <dbReference type="PROSITE" id="PS50011"/>
    </source>
</evidence>
<keyword evidence="9" id="KW-1185">Reference proteome</keyword>
<dbReference type="GO" id="GO:0005737">
    <property type="term" value="C:cytoplasm"/>
    <property type="evidence" value="ECO:0007669"/>
    <property type="project" value="TreeGrafter"/>
</dbReference>
<evidence type="ECO:0000256" key="4">
    <source>
        <dbReference type="ARBA" id="ARBA00022840"/>
    </source>
</evidence>
<evidence type="ECO:0000313" key="7">
    <source>
        <dbReference type="EMBL" id="GMS86332.1"/>
    </source>
</evidence>
<dbReference type="AlphaFoldDB" id="A0AAV5UMS6"/>
<evidence type="ECO:0000256" key="3">
    <source>
        <dbReference type="ARBA" id="ARBA00022777"/>
    </source>
</evidence>
<evidence type="ECO:0000256" key="5">
    <source>
        <dbReference type="ARBA" id="ARBA00037982"/>
    </source>
</evidence>
<keyword evidence="4" id="KW-0067">ATP-binding</keyword>
<dbReference type="GO" id="GO:0005634">
    <property type="term" value="C:nucleus"/>
    <property type="evidence" value="ECO:0007669"/>
    <property type="project" value="TreeGrafter"/>
</dbReference>
<dbReference type="PROSITE" id="PS00108">
    <property type="entry name" value="PROTEIN_KINASE_ST"/>
    <property type="match status" value="1"/>
</dbReference>
<keyword evidence="3" id="KW-0418">Kinase</keyword>
<comment type="similarity">
    <text evidence="5">Belongs to the protein kinase superfamily. Ser/Thr protein kinase family. GCN2 subfamily.</text>
</comment>
<keyword evidence="2" id="KW-0547">Nucleotide-binding</keyword>
<dbReference type="GO" id="GO:0004694">
    <property type="term" value="F:eukaryotic translation initiation factor 2alpha kinase activity"/>
    <property type="evidence" value="ECO:0007669"/>
    <property type="project" value="TreeGrafter"/>
</dbReference>
<keyword evidence="1" id="KW-0808">Transferase</keyword>
<dbReference type="EMBL" id="BTSX01000002">
    <property type="protein sequence ID" value="GMS86332.1"/>
    <property type="molecule type" value="Genomic_DNA"/>
</dbReference>
<comment type="caution">
    <text evidence="8">The sequence shown here is derived from an EMBL/GenBank/DDBJ whole genome shotgun (WGS) entry which is preliminary data.</text>
</comment>
<feature type="non-terminal residue" evidence="8">
    <location>
        <position position="1"/>
    </location>
</feature>
<sequence>DSVFIYIQMQLCNYSLADWLKDNQADSSRNFARMKRWFKQIVSAVEYIHGKDLIHRDLKPSNILFTDNDRMKICDLGIVTDKTNDEHPESKFTRTSAGTMLHMSPEQGKWTPMYMAPEQMRWSGYSSKVDVFALGLILIELSVVLTMEEAAEVIPG</sequence>
<dbReference type="Pfam" id="PF00069">
    <property type="entry name" value="Pkinase"/>
    <property type="match status" value="1"/>
</dbReference>
<dbReference type="SUPFAM" id="SSF56112">
    <property type="entry name" value="Protein kinase-like (PK-like)"/>
    <property type="match status" value="1"/>
</dbReference>
<feature type="domain" description="Protein kinase" evidence="6">
    <location>
        <begin position="1"/>
        <end position="156"/>
    </location>
</feature>
<proteinExistence type="inferred from homology"/>
<dbReference type="Proteomes" id="UP001432027">
    <property type="component" value="Unassembled WGS sequence"/>
</dbReference>